<protein>
    <submittedName>
        <fullName evidence="2">Uncharacterized protein</fullName>
    </submittedName>
</protein>
<keyword evidence="1" id="KW-1133">Transmembrane helix</keyword>
<dbReference type="EMBL" id="NVWI01000001">
    <property type="protein sequence ID" value="PCJ43627.1"/>
    <property type="molecule type" value="Genomic_DNA"/>
</dbReference>
<feature type="transmembrane region" description="Helical" evidence="1">
    <location>
        <begin position="39"/>
        <end position="57"/>
    </location>
</feature>
<evidence type="ECO:0000256" key="1">
    <source>
        <dbReference type="SAM" id="Phobius"/>
    </source>
</evidence>
<sequence>MLKFTKGSLNVLSVFATWGFMVTVAVMWVLNFFYIAEKLILPVLILFFSTICTLPTLQKRSDDTRL</sequence>
<proteinExistence type="predicted"/>
<comment type="caution">
    <text evidence="2">The sequence shown here is derived from an EMBL/GenBank/DDBJ whole genome shotgun (WGS) entry which is preliminary data.</text>
</comment>
<keyword evidence="1" id="KW-0812">Transmembrane</keyword>
<feature type="transmembrane region" description="Helical" evidence="1">
    <location>
        <begin position="12"/>
        <end position="33"/>
    </location>
</feature>
<evidence type="ECO:0000313" key="3">
    <source>
        <dbReference type="Proteomes" id="UP000228987"/>
    </source>
</evidence>
<evidence type="ECO:0000313" key="2">
    <source>
        <dbReference type="EMBL" id="PCJ43627.1"/>
    </source>
</evidence>
<dbReference type="Proteomes" id="UP000228987">
    <property type="component" value="Unassembled WGS sequence"/>
</dbReference>
<gene>
    <name evidence="2" type="ORF">COA71_01780</name>
</gene>
<dbReference type="AlphaFoldDB" id="A0A2A5CIB7"/>
<keyword evidence="1" id="KW-0472">Membrane</keyword>
<reference evidence="3" key="1">
    <citation type="submission" date="2017-08" db="EMBL/GenBank/DDBJ databases">
        <title>A dynamic microbial community with high functional redundancy inhabits the cold, oxic subseafloor aquifer.</title>
        <authorList>
            <person name="Tully B.J."/>
            <person name="Wheat C.G."/>
            <person name="Glazer B.T."/>
            <person name="Huber J.A."/>
        </authorList>
    </citation>
    <scope>NUCLEOTIDE SEQUENCE [LARGE SCALE GENOMIC DNA]</scope>
</reference>
<accession>A0A2A5CIB7</accession>
<organism evidence="2 3">
    <name type="scientific">SAR86 cluster bacterium</name>
    <dbReference type="NCBI Taxonomy" id="2030880"/>
    <lineage>
        <taxon>Bacteria</taxon>
        <taxon>Pseudomonadati</taxon>
        <taxon>Pseudomonadota</taxon>
        <taxon>Gammaproteobacteria</taxon>
        <taxon>SAR86 cluster</taxon>
    </lineage>
</organism>
<name>A0A2A5CIB7_9GAMM</name>